<proteinExistence type="predicted"/>
<organism evidence="1 2">
    <name type="scientific">Chungangia koreensis</name>
    <dbReference type="NCBI Taxonomy" id="752657"/>
    <lineage>
        <taxon>Bacteria</taxon>
        <taxon>Bacillati</taxon>
        <taxon>Bacillota</taxon>
        <taxon>Bacilli</taxon>
        <taxon>Lactobacillales</taxon>
        <taxon>Chungangia</taxon>
    </lineage>
</organism>
<comment type="caution">
    <text evidence="1">The sequence shown here is derived from an EMBL/GenBank/DDBJ whole genome shotgun (WGS) entry which is preliminary data.</text>
</comment>
<dbReference type="Gene3D" id="1.10.287.4300">
    <property type="entry name" value="Stage III sporulation protein AH-like"/>
    <property type="match status" value="1"/>
</dbReference>
<name>A0ABV8X6X5_9LACT</name>
<dbReference type="InterPro" id="IPR038503">
    <property type="entry name" value="SpoIIIAH_sf"/>
</dbReference>
<dbReference type="EMBL" id="JBHSEC010000019">
    <property type="protein sequence ID" value="MFC4411150.1"/>
    <property type="molecule type" value="Genomic_DNA"/>
</dbReference>
<keyword evidence="2" id="KW-1185">Reference proteome</keyword>
<protein>
    <submittedName>
        <fullName evidence="1">SpoIIIAH-like family protein</fullName>
    </submittedName>
</protein>
<dbReference type="Proteomes" id="UP001595817">
    <property type="component" value="Unassembled WGS sequence"/>
</dbReference>
<dbReference type="Pfam" id="PF12685">
    <property type="entry name" value="SpoIIIAH"/>
    <property type="match status" value="1"/>
</dbReference>
<dbReference type="InterPro" id="IPR024232">
    <property type="entry name" value="SpoIIIAH"/>
</dbReference>
<dbReference type="RefSeq" id="WP_378155759.1">
    <property type="nucleotide sequence ID" value="NZ_JBHSEC010000019.1"/>
</dbReference>
<reference evidence="2" key="1">
    <citation type="journal article" date="2019" name="Int. J. Syst. Evol. Microbiol.">
        <title>The Global Catalogue of Microorganisms (GCM) 10K type strain sequencing project: providing services to taxonomists for standard genome sequencing and annotation.</title>
        <authorList>
            <consortium name="The Broad Institute Genomics Platform"/>
            <consortium name="The Broad Institute Genome Sequencing Center for Infectious Disease"/>
            <person name="Wu L."/>
            <person name="Ma J."/>
        </authorList>
    </citation>
    <scope>NUCLEOTIDE SEQUENCE [LARGE SCALE GENOMIC DNA]</scope>
    <source>
        <strain evidence="2">CCUG 59778</strain>
    </source>
</reference>
<gene>
    <name evidence="1" type="ORF">ACFOZY_12040</name>
</gene>
<evidence type="ECO:0000313" key="1">
    <source>
        <dbReference type="EMBL" id="MFC4411150.1"/>
    </source>
</evidence>
<evidence type="ECO:0000313" key="2">
    <source>
        <dbReference type="Proteomes" id="UP001595817"/>
    </source>
</evidence>
<sequence>MKVKKRAVWFLTLLSLAAVISVYYLTDQAAKPFDGLAIFSDDTMENTALNENAAAEDGQTPVFAQSYLFEELRMEVQNQRSELNEQLTTKIMSDDLTAEEKNDAWSQMEEMSRKASGEAMLELLITSLGYPDAFVKIDDGKVTVRVIAEDGFSKAQANDIIYTVKSEWAEAALVEVTPEN</sequence>
<accession>A0ABV8X6X5</accession>